<evidence type="ECO:0000313" key="2">
    <source>
        <dbReference type="Proteomes" id="UP001501116"/>
    </source>
</evidence>
<comment type="caution">
    <text evidence="1">The sequence shown here is derived from an EMBL/GenBank/DDBJ whole genome shotgun (WGS) entry which is preliminary data.</text>
</comment>
<sequence length="118" mass="12577">MSSAGYQSDAAAMTRAVQGFEETASDAKTTMASLETELTETLRSYKGDQAIAFWDLQRALQEKMAAAVRELDTMSSLVNQSFHNYGSGDADVSHQLRQVSNLASDAGGSVLGRLSGAH</sequence>
<evidence type="ECO:0000313" key="1">
    <source>
        <dbReference type="EMBL" id="GAA1981475.1"/>
    </source>
</evidence>
<organism evidence="1 2">
    <name type="scientific">Amycolatopsis minnesotensis</name>
    <dbReference type="NCBI Taxonomy" id="337894"/>
    <lineage>
        <taxon>Bacteria</taxon>
        <taxon>Bacillati</taxon>
        <taxon>Actinomycetota</taxon>
        <taxon>Actinomycetes</taxon>
        <taxon>Pseudonocardiales</taxon>
        <taxon>Pseudonocardiaceae</taxon>
        <taxon>Amycolatopsis</taxon>
    </lineage>
</organism>
<reference evidence="2" key="1">
    <citation type="journal article" date="2019" name="Int. J. Syst. Evol. Microbiol.">
        <title>The Global Catalogue of Microorganisms (GCM) 10K type strain sequencing project: providing services to taxonomists for standard genome sequencing and annotation.</title>
        <authorList>
            <consortium name="The Broad Institute Genomics Platform"/>
            <consortium name="The Broad Institute Genome Sequencing Center for Infectious Disease"/>
            <person name="Wu L."/>
            <person name="Ma J."/>
        </authorList>
    </citation>
    <scope>NUCLEOTIDE SEQUENCE [LARGE SCALE GENOMIC DNA]</scope>
    <source>
        <strain evidence="2">JCM 14545</strain>
    </source>
</reference>
<dbReference type="Gene3D" id="1.10.287.1060">
    <property type="entry name" value="ESAT-6-like"/>
    <property type="match status" value="1"/>
</dbReference>
<dbReference type="Proteomes" id="UP001501116">
    <property type="component" value="Unassembled WGS sequence"/>
</dbReference>
<gene>
    <name evidence="1" type="ORF">GCM10009754_67850</name>
</gene>
<proteinExistence type="predicted"/>
<dbReference type="SUPFAM" id="SSF140453">
    <property type="entry name" value="EsxAB dimer-like"/>
    <property type="match status" value="1"/>
</dbReference>
<dbReference type="EMBL" id="BAAANN010000034">
    <property type="protein sequence ID" value="GAA1981475.1"/>
    <property type="molecule type" value="Genomic_DNA"/>
</dbReference>
<protein>
    <submittedName>
        <fullName evidence="1">WXG100 family type VII secretion target</fullName>
    </submittedName>
</protein>
<dbReference type="RefSeq" id="WP_425546571.1">
    <property type="nucleotide sequence ID" value="NZ_BAAANN010000034.1"/>
</dbReference>
<accession>A0ABP5DLJ9</accession>
<keyword evidence="2" id="KW-1185">Reference proteome</keyword>
<dbReference type="InterPro" id="IPR036689">
    <property type="entry name" value="ESAT-6-like_sf"/>
</dbReference>
<name>A0ABP5DLJ9_9PSEU</name>